<organism evidence="1 2">
    <name type="scientific">Pukyongiella litopenaei</name>
    <dbReference type="NCBI Taxonomy" id="2605946"/>
    <lineage>
        <taxon>Bacteria</taxon>
        <taxon>Pseudomonadati</taxon>
        <taxon>Pseudomonadota</taxon>
        <taxon>Alphaproteobacteria</taxon>
        <taxon>Rhodobacterales</taxon>
        <taxon>Paracoccaceae</taxon>
        <taxon>Pukyongiella</taxon>
    </lineage>
</organism>
<evidence type="ECO:0000313" key="1">
    <source>
        <dbReference type="EMBL" id="AVO36814.1"/>
    </source>
</evidence>
<reference evidence="2" key="1">
    <citation type="submission" date="2018-03" db="EMBL/GenBank/DDBJ databases">
        <title>Genomic analysis of the strain SH-1 isolated from shrimp intestine.</title>
        <authorList>
            <person name="Kim Y.-S."/>
            <person name="Kim S.-E."/>
            <person name="Kim K.-H."/>
        </authorList>
    </citation>
    <scope>NUCLEOTIDE SEQUENCE [LARGE SCALE GENOMIC DNA]</scope>
    <source>
        <strain evidence="2">SH-1</strain>
    </source>
</reference>
<protein>
    <submittedName>
        <fullName evidence="1">Uncharacterized protein</fullName>
    </submittedName>
</protein>
<dbReference type="EMBL" id="CP027665">
    <property type="protein sequence ID" value="AVO36814.1"/>
    <property type="molecule type" value="Genomic_DNA"/>
</dbReference>
<keyword evidence="2" id="KW-1185">Reference proteome</keyword>
<gene>
    <name evidence="1" type="ORF">C6Y53_03315</name>
</gene>
<name>A0A2S0MLR0_9RHOB</name>
<evidence type="ECO:0000313" key="2">
    <source>
        <dbReference type="Proteomes" id="UP000237655"/>
    </source>
</evidence>
<dbReference type="AlphaFoldDB" id="A0A2S0MLR0"/>
<sequence>MTTCHKNRGGAPVGMVADLDPVEAGAVLYLRLWSDGPDGKARMWNEFASTLGAQPARAALGAFEDVCALIARQGRRAMMRHDVACRCLGADECCFAHLVAAAVDNQREDALLLATLLVRPDAAPGLVSRAGDFGLALKRIALRAQISEPVPAILH</sequence>
<proteinExistence type="predicted"/>
<accession>A0A2S0MLR0</accession>
<dbReference type="Proteomes" id="UP000237655">
    <property type="component" value="Chromosome"/>
</dbReference>
<dbReference type="KEGG" id="thas:C6Y53_03315"/>
<dbReference type="RefSeq" id="WP_106471129.1">
    <property type="nucleotide sequence ID" value="NZ_CP027665.1"/>
</dbReference>